<dbReference type="Gene3D" id="2.170.130.10">
    <property type="entry name" value="TonB-dependent receptor, plug domain"/>
    <property type="match status" value="1"/>
</dbReference>
<feature type="domain" description="Peptidase M56" evidence="2">
    <location>
        <begin position="159"/>
        <end position="260"/>
    </location>
</feature>
<dbReference type="InterPro" id="IPR037066">
    <property type="entry name" value="Plug_dom_sf"/>
</dbReference>
<feature type="transmembrane region" description="Helical" evidence="1">
    <location>
        <begin position="98"/>
        <end position="120"/>
    </location>
</feature>
<dbReference type="Pfam" id="PF05569">
    <property type="entry name" value="Peptidase_M56"/>
    <property type="match status" value="1"/>
</dbReference>
<dbReference type="CDD" id="cd07341">
    <property type="entry name" value="M56_BlaR1_MecR1_like"/>
    <property type="match status" value="1"/>
</dbReference>
<keyword evidence="1" id="KW-0472">Membrane</keyword>
<feature type="transmembrane region" description="Helical" evidence="1">
    <location>
        <begin position="270"/>
        <end position="290"/>
    </location>
</feature>
<feature type="domain" description="TonB-dependent receptor plug" evidence="3">
    <location>
        <begin position="661"/>
        <end position="715"/>
    </location>
</feature>
<dbReference type="SUPFAM" id="SSF56935">
    <property type="entry name" value="Porins"/>
    <property type="match status" value="1"/>
</dbReference>
<dbReference type="PANTHER" id="PTHR34978:SF3">
    <property type="entry name" value="SLR0241 PROTEIN"/>
    <property type="match status" value="1"/>
</dbReference>
<organism evidence="4 5">
    <name type="scientific">Nonlabens dokdonensis</name>
    <dbReference type="NCBI Taxonomy" id="328515"/>
    <lineage>
        <taxon>Bacteria</taxon>
        <taxon>Pseudomonadati</taxon>
        <taxon>Bacteroidota</taxon>
        <taxon>Flavobacteriia</taxon>
        <taxon>Flavobacteriales</taxon>
        <taxon>Flavobacteriaceae</taxon>
        <taxon>Nonlabens</taxon>
    </lineage>
</organism>
<evidence type="ECO:0000313" key="5">
    <source>
        <dbReference type="Proteomes" id="UP000196102"/>
    </source>
</evidence>
<evidence type="ECO:0000259" key="2">
    <source>
        <dbReference type="Pfam" id="PF05569"/>
    </source>
</evidence>
<evidence type="ECO:0000313" key="4">
    <source>
        <dbReference type="EMBL" id="OUS18781.1"/>
    </source>
</evidence>
<sequence>MESIIEYLLKSAGVLSIFVLVYHFLLRRLTFFNTNRWFLLAGIIASVIFPLIEITQTVYVEQPEQILYLPQQVATPMALVLEQPAVEATPFNYSMLVIYVYLAITMFFLGKMVVELSSLYRLIKSGNKRKLGNYVFVTLSRKLTPFSFFNYICYSERDQQSAELDLIIDHEKVHAREWHSIDLLASHIFKAVFWINPLVWLLKKQIGENLEFIADSKAKIQNTSGISYERTLLSTAASHMQPALANNFFTPFIKKRIMMLQKEASAQWNAYKYALILPVIVLFLYSFNVVEEIEYVENSNSEIVKPLATVSNAKELVFDITSATTNEQLEAFRKQIESQVIYKLKFDDIERDNSSLLNTISVSAKFPGKEWEKGFTIELASEDLILLSAQANSIKVHLPKDKTTLSMDKNGTNVVMPDHELHGDISGIAGESKETVIRKPLSDHTLSFKIDATSTKKDLEAIKDLLKEEYNVKFDYSKLKFKNDKIVRLKLSLDDKNGYKATKSDNDTDGIDPMCITAIINKDAADWNLGSCEEKATNSFTTYSGGNYLMNGKVNNSRVDSLIATINGQFKAYRLDSLQQMVEFDMAQFDLQNLDSLQNVFQMQMSKQNWDSIQTDMNIRFEDMDSITYNIKNIKFTDPQNTYIFRNSFSGLPTTTAEIRRGISTGKNQPLYIINGKEASEIEVNAIDNQQIESVSVLKDAKETSIYGDKAKNGVVIIITKDDDFLKQSKKAREKAEQKVQLLITQQESKRDSLMKKRIELIDMKRDELEERREAIVLNNKNQIRFLTDSTLTDKQVDELNASGNWFRNEQLTDEQVDELNRTGDYRVYTDLINDASSNFILLDVTKKGFNKLENDLEDAGHTFKLKTHRMKEGKLKKLKYEINGSEYTYVSKTGIKLLKIQFEGNNKTPRVSMIPN</sequence>
<proteinExistence type="predicted"/>
<dbReference type="AlphaFoldDB" id="A0A1Z8B865"/>
<reference evidence="5" key="1">
    <citation type="journal article" date="2017" name="Proc. Natl. Acad. Sci. U.S.A.">
        <title>Simulation of Deepwater Horizon oil plume reveals substrate specialization within a complex community of hydrocarbon-degraders.</title>
        <authorList>
            <person name="Hu P."/>
            <person name="Dubinsky E.A."/>
            <person name="Probst A.J."/>
            <person name="Wang J."/>
            <person name="Sieber C.M.K."/>
            <person name="Tom L.M."/>
            <person name="Gardinali P."/>
            <person name="Banfield J.F."/>
            <person name="Atlas R.M."/>
            <person name="Andersen G.L."/>
        </authorList>
    </citation>
    <scope>NUCLEOTIDE SEQUENCE [LARGE SCALE GENOMIC DNA]</scope>
</reference>
<evidence type="ECO:0000256" key="1">
    <source>
        <dbReference type="SAM" id="Phobius"/>
    </source>
</evidence>
<keyword evidence="1" id="KW-0812">Transmembrane</keyword>
<name>A0A1Z8B865_9FLAO</name>
<gene>
    <name evidence="4" type="ORF">A9Q93_03115</name>
</gene>
<evidence type="ECO:0000259" key="3">
    <source>
        <dbReference type="Pfam" id="PF07715"/>
    </source>
</evidence>
<feature type="transmembrane region" description="Helical" evidence="1">
    <location>
        <begin position="7"/>
        <end position="25"/>
    </location>
</feature>
<evidence type="ECO:0008006" key="6">
    <source>
        <dbReference type="Google" id="ProtNLM"/>
    </source>
</evidence>
<dbReference type="InterPro" id="IPR012910">
    <property type="entry name" value="Plug_dom"/>
</dbReference>
<comment type="caution">
    <text evidence="4">The sequence shown here is derived from an EMBL/GenBank/DDBJ whole genome shotgun (WGS) entry which is preliminary data.</text>
</comment>
<dbReference type="EMBL" id="MAAX01000055">
    <property type="protein sequence ID" value="OUS18781.1"/>
    <property type="molecule type" value="Genomic_DNA"/>
</dbReference>
<accession>A0A1Z8B865</accession>
<keyword evidence="1" id="KW-1133">Transmembrane helix</keyword>
<dbReference type="Pfam" id="PF07715">
    <property type="entry name" value="Plug"/>
    <property type="match status" value="1"/>
</dbReference>
<dbReference type="PANTHER" id="PTHR34978">
    <property type="entry name" value="POSSIBLE SENSOR-TRANSDUCER PROTEIN BLAR"/>
    <property type="match status" value="1"/>
</dbReference>
<feature type="transmembrane region" description="Helical" evidence="1">
    <location>
        <begin position="37"/>
        <end position="59"/>
    </location>
</feature>
<dbReference type="InterPro" id="IPR008756">
    <property type="entry name" value="Peptidase_M56"/>
</dbReference>
<dbReference type="Proteomes" id="UP000196102">
    <property type="component" value="Unassembled WGS sequence"/>
</dbReference>
<dbReference type="InterPro" id="IPR052173">
    <property type="entry name" value="Beta-lactam_resp_regulator"/>
</dbReference>
<protein>
    <recommendedName>
        <fullName evidence="6">Peptidase M56 domain-containing protein</fullName>
    </recommendedName>
</protein>
<dbReference type="RefSeq" id="WP_303685927.1">
    <property type="nucleotide sequence ID" value="NZ_CAJXYO010000012.1"/>
</dbReference>